<comment type="caution">
    <text evidence="1">The sequence shown here is derived from an EMBL/GenBank/DDBJ whole genome shotgun (WGS) entry which is preliminary data.</text>
</comment>
<dbReference type="GO" id="GO:0005759">
    <property type="term" value="C:mitochondrial matrix"/>
    <property type="evidence" value="ECO:0007669"/>
    <property type="project" value="InterPro"/>
</dbReference>
<dbReference type="Proteomes" id="UP000734854">
    <property type="component" value="Unassembled WGS sequence"/>
</dbReference>
<evidence type="ECO:0008006" key="3">
    <source>
        <dbReference type="Google" id="ProtNLM"/>
    </source>
</evidence>
<name>A0A8J5F7E4_ZINOF</name>
<dbReference type="InterPro" id="IPR003428">
    <property type="entry name" value="MAM33"/>
</dbReference>
<sequence length="223" mass="25832">MARFLKPFSLPGPSSSPRRSFLAGAGDIHLAFDDNLLRILRNEITYLSNYLPSRPLPQRFKWFSIEDHPGEQWIRLRNENGAEEVKVDATMFDGAEPLPLASAPLFEKVEAMERGARPRISLIVEVARAEPADSVLEFICSAWPDFLEVQMMFPLRRKSAAVRPYMGRDFKDLEKDLRSRVTSYLEKQGVDDELAEFLHEYMANKDKVELHRWLRMVESYVQK</sequence>
<dbReference type="AlphaFoldDB" id="A0A8J5F7E4"/>
<dbReference type="EMBL" id="JACMSC010000016">
    <property type="protein sequence ID" value="KAG6482771.1"/>
    <property type="molecule type" value="Genomic_DNA"/>
</dbReference>
<accession>A0A8J5F7E4</accession>
<reference evidence="1 2" key="1">
    <citation type="submission" date="2020-08" db="EMBL/GenBank/DDBJ databases">
        <title>Plant Genome Project.</title>
        <authorList>
            <person name="Zhang R.-G."/>
        </authorList>
    </citation>
    <scope>NUCLEOTIDE SEQUENCE [LARGE SCALE GENOMIC DNA]</scope>
    <source>
        <tissue evidence="1">Rhizome</tissue>
    </source>
</reference>
<organism evidence="1 2">
    <name type="scientific">Zingiber officinale</name>
    <name type="common">Ginger</name>
    <name type="synonym">Amomum zingiber</name>
    <dbReference type="NCBI Taxonomy" id="94328"/>
    <lineage>
        <taxon>Eukaryota</taxon>
        <taxon>Viridiplantae</taxon>
        <taxon>Streptophyta</taxon>
        <taxon>Embryophyta</taxon>
        <taxon>Tracheophyta</taxon>
        <taxon>Spermatophyta</taxon>
        <taxon>Magnoliopsida</taxon>
        <taxon>Liliopsida</taxon>
        <taxon>Zingiberales</taxon>
        <taxon>Zingiberaceae</taxon>
        <taxon>Zingiber</taxon>
    </lineage>
</organism>
<gene>
    <name evidence="1" type="ORF">ZIOFF_059410</name>
</gene>
<dbReference type="OrthoDB" id="278212at2759"/>
<dbReference type="PANTHER" id="PTHR10826:SF38">
    <property type="entry name" value="OS09G0557400 PROTEIN"/>
    <property type="match status" value="1"/>
</dbReference>
<dbReference type="Pfam" id="PF02330">
    <property type="entry name" value="MAM33"/>
    <property type="match status" value="1"/>
</dbReference>
<protein>
    <recommendedName>
        <fullName evidence="3">Mitochondrial glycoprotein</fullName>
    </recommendedName>
</protein>
<evidence type="ECO:0000313" key="1">
    <source>
        <dbReference type="EMBL" id="KAG6482771.1"/>
    </source>
</evidence>
<keyword evidence="2" id="KW-1185">Reference proteome</keyword>
<dbReference type="PANTHER" id="PTHR10826">
    <property type="entry name" value="COMPLEMENT COMPONENT 1"/>
    <property type="match status" value="1"/>
</dbReference>
<evidence type="ECO:0000313" key="2">
    <source>
        <dbReference type="Proteomes" id="UP000734854"/>
    </source>
</evidence>
<proteinExistence type="predicted"/>